<dbReference type="HOGENOM" id="CLU_002977_6_1_0"/>
<dbReference type="InterPro" id="IPR006691">
    <property type="entry name" value="GyrA/parC_rep"/>
</dbReference>
<dbReference type="Proteomes" id="UP000014227">
    <property type="component" value="Chromosome I"/>
</dbReference>
<comment type="similarity">
    <text evidence="2 9">Belongs to the type II topoisomerase GyrA/ParC subunit family.</text>
</comment>
<accession>S0ET77</accession>
<dbReference type="GO" id="GO:0006265">
    <property type="term" value="P:DNA topological change"/>
    <property type="evidence" value="ECO:0007669"/>
    <property type="project" value="UniProtKB-UniRule"/>
</dbReference>
<name>S0ET77_CHTCT</name>
<keyword evidence="14" id="KW-1185">Reference proteome</keyword>
<dbReference type="PANTHER" id="PTHR43493">
    <property type="entry name" value="DNA GYRASE/TOPOISOMERASE SUBUNIT A"/>
    <property type="match status" value="1"/>
</dbReference>
<evidence type="ECO:0000256" key="1">
    <source>
        <dbReference type="ARBA" id="ARBA00000185"/>
    </source>
</evidence>
<evidence type="ECO:0000256" key="4">
    <source>
        <dbReference type="ARBA" id="ARBA00022840"/>
    </source>
</evidence>
<dbReference type="GO" id="GO:0005524">
    <property type="term" value="F:ATP binding"/>
    <property type="evidence" value="ECO:0007669"/>
    <property type="project" value="UniProtKB-UniRule"/>
</dbReference>
<dbReference type="InterPro" id="IPR013760">
    <property type="entry name" value="Topo_IIA-like_dom_sf"/>
</dbReference>
<dbReference type="Gene3D" id="1.10.268.10">
    <property type="entry name" value="Topoisomerase, domain 3"/>
    <property type="match status" value="1"/>
</dbReference>
<keyword evidence="7 9" id="KW-0413">Isomerase</keyword>
<evidence type="ECO:0000259" key="12">
    <source>
        <dbReference type="PROSITE" id="PS52040"/>
    </source>
</evidence>
<dbReference type="KEGG" id="ccz:CCALI_00769"/>
<dbReference type="FunCoup" id="S0ET77">
    <property type="interactions" value="428"/>
</dbReference>
<dbReference type="GO" id="GO:0005694">
    <property type="term" value="C:chromosome"/>
    <property type="evidence" value="ECO:0007669"/>
    <property type="project" value="InterPro"/>
</dbReference>
<dbReference type="InParanoid" id="S0ET77"/>
<dbReference type="Pfam" id="PF00521">
    <property type="entry name" value="DNA_topoisoIV"/>
    <property type="match status" value="1"/>
</dbReference>
<evidence type="ECO:0000256" key="8">
    <source>
        <dbReference type="ARBA" id="ARBA00063644"/>
    </source>
</evidence>
<dbReference type="InterPro" id="IPR013757">
    <property type="entry name" value="Topo_IIA_A_a_sf"/>
</dbReference>
<dbReference type="Gene3D" id="3.90.199.10">
    <property type="entry name" value="Topoisomerase II, domain 5"/>
    <property type="match status" value="1"/>
</dbReference>
<comment type="function">
    <text evidence="9">A type II topoisomerase that negatively supercoils closed circular double-stranded (ds) DNA in an ATP-dependent manner to modulate DNA topology and maintain chromosomes in an underwound state. Negative supercoiling favors strand separation, and DNA replication, transcription, recombination and repair, all of which involve strand separation. Also able to catalyze the interconversion of other topological isomers of dsDNA rings, including catenanes and knotted rings. Type II topoisomerases break and join 2 DNA strands simultaneously in an ATP-dependent manner.</text>
</comment>
<dbReference type="PANTHER" id="PTHR43493:SF5">
    <property type="entry name" value="DNA GYRASE SUBUNIT A, CHLOROPLASTIC_MITOCHONDRIAL"/>
    <property type="match status" value="1"/>
</dbReference>
<dbReference type="Pfam" id="PF03989">
    <property type="entry name" value="DNA_gyraseA_C"/>
    <property type="match status" value="6"/>
</dbReference>
<dbReference type="NCBIfam" id="NF004043">
    <property type="entry name" value="PRK05560.1"/>
    <property type="match status" value="1"/>
</dbReference>
<dbReference type="InterPro" id="IPR035516">
    <property type="entry name" value="Gyrase/topoIV_suA_C"/>
</dbReference>
<evidence type="ECO:0000256" key="2">
    <source>
        <dbReference type="ARBA" id="ARBA00008263"/>
    </source>
</evidence>
<protein>
    <recommendedName>
        <fullName evidence="9">DNA gyrase subunit A</fullName>
        <ecNumber evidence="9">5.6.2.2</ecNumber>
    </recommendedName>
</protein>
<dbReference type="GO" id="GO:0003677">
    <property type="term" value="F:DNA binding"/>
    <property type="evidence" value="ECO:0007669"/>
    <property type="project" value="UniProtKB-UniRule"/>
</dbReference>
<dbReference type="EMBL" id="HF951689">
    <property type="protein sequence ID" value="CCW34594.1"/>
    <property type="molecule type" value="Genomic_DNA"/>
</dbReference>
<gene>
    <name evidence="9" type="primary">gyrA</name>
    <name evidence="13" type="ORF">CCALI_00769</name>
</gene>
<comment type="subcellular location">
    <subcellularLocation>
        <location evidence="9">Cytoplasm</location>
    </subcellularLocation>
</comment>
<evidence type="ECO:0000256" key="10">
    <source>
        <dbReference type="PROSITE-ProRule" id="PRU01384"/>
    </source>
</evidence>
<dbReference type="GO" id="GO:0009330">
    <property type="term" value="C:DNA topoisomerase type II (double strand cut, ATP-hydrolyzing) complex"/>
    <property type="evidence" value="ECO:0007669"/>
    <property type="project" value="TreeGrafter"/>
</dbReference>
<keyword evidence="4 9" id="KW-0067">ATP-binding</keyword>
<evidence type="ECO:0000313" key="14">
    <source>
        <dbReference type="Proteomes" id="UP000014227"/>
    </source>
</evidence>
<sequence>MADDKLSTEGQNGVEHRLIEVDIEQELRRSYLGYAISTLVSRALPDARDGFKPVQRRILYAMRELGIGPGSARVKSAKVVGECMGNYHPHGDAAIYATLVRMAQDFSYRYPLIDPQGNFGSIDGDPPAAMRYTECRLTPLAVEMMEDIDRDTVDFMPNYDQSRQEPIVFPAKFPNLLCNGAEGIAVGMSTSIPPHNLREVVEASIYMLDHPDATPDDLFRFIPGPDFPTGGLVLGTRGVREAYRTGRGRIIMQANLQIEPMDGGRNAIVVTELPYQVNKARLIEHIAELVRHKRVDGITDINDFSDRNGMRIVIELRRDVVPNRIVNFLLKHTALRQTFGAIMLALVNEQPRILNLAQIIRAHLEHRREVIVRRTRYELARARHQAHIREGLQIALNFLDEIIALIRRSQSSEEARAEMCARFNLTQIQADAILSMQLRQLARLERQKIENEYRQLLKEIAGLEDILETPARVTKMIKDELRALRDKYGDDRRTRILQTEAEEITEEDLIPEEKTLVTISRDGYIKRVPLDTYRTQRRGGKGVQAAKLKEEDQISHLFVATTTHYILFFTDKGRVYRLKAYEVPQVSRQARGQHINNFIQTEAGEQITAILPIKDINGPGYLLMVTQNGEVKRTALTEFANLRANGLICFDIEEGDSLRWVRHTSGNDEIILVTREGLAIRFPETDVPERGRAAGGVRGIELRDPATKTLRDVVVAVAVVGAEDRDAQLLVASENGFGKRTDLASYRVQSRGGRGIITMNVTPRTGKIVDAVIVRPEDKLILLTEKGVAIRIDVASIRLAGRSTQGVKLIDLAEGDRVATIERLLETDLADEEGEDEEVASSTAGQ</sequence>
<comment type="subunit">
    <text evidence="8">Heterotetramer composed of ParC and ParE.</text>
</comment>
<dbReference type="eggNOG" id="COG0188">
    <property type="taxonomic scope" value="Bacteria"/>
</dbReference>
<keyword evidence="6 9" id="KW-0238">DNA-binding</keyword>
<dbReference type="PROSITE" id="PS52040">
    <property type="entry name" value="TOPO_IIA"/>
    <property type="match status" value="1"/>
</dbReference>
<dbReference type="GO" id="GO:0034335">
    <property type="term" value="F:DNA negative supercoiling activity"/>
    <property type="evidence" value="ECO:0007669"/>
    <property type="project" value="UniProtKB-ARBA"/>
</dbReference>
<keyword evidence="9" id="KW-0963">Cytoplasm</keyword>
<evidence type="ECO:0000256" key="3">
    <source>
        <dbReference type="ARBA" id="ARBA00022741"/>
    </source>
</evidence>
<dbReference type="CDD" id="cd00187">
    <property type="entry name" value="TOP4c"/>
    <property type="match status" value="1"/>
</dbReference>
<evidence type="ECO:0000313" key="13">
    <source>
        <dbReference type="EMBL" id="CCW34594.1"/>
    </source>
</evidence>
<evidence type="ECO:0000256" key="9">
    <source>
        <dbReference type="HAMAP-Rule" id="MF_01897"/>
    </source>
</evidence>
<evidence type="ECO:0000256" key="7">
    <source>
        <dbReference type="ARBA" id="ARBA00023235"/>
    </source>
</evidence>
<dbReference type="PATRIC" id="fig|1303518.3.peg.778"/>
<dbReference type="SUPFAM" id="SSF56719">
    <property type="entry name" value="Type II DNA topoisomerase"/>
    <property type="match status" value="1"/>
</dbReference>
<comment type="subunit">
    <text evidence="9">Heterotetramer, composed of two GyrA and two GyrB chains. In the heterotetramer, GyrA contains the active site tyrosine that forms a transient covalent intermediate with DNA, while GyrB binds cofactors and catalyzes ATP hydrolysis.</text>
</comment>
<dbReference type="InterPro" id="IPR002205">
    <property type="entry name" value="Topo_IIA_dom_A"/>
</dbReference>
<organism evidence="13 14">
    <name type="scientific">Chthonomonas calidirosea (strain DSM 23976 / ICMP 18418 / T49)</name>
    <dbReference type="NCBI Taxonomy" id="1303518"/>
    <lineage>
        <taxon>Bacteria</taxon>
        <taxon>Bacillati</taxon>
        <taxon>Armatimonadota</taxon>
        <taxon>Chthonomonadia</taxon>
        <taxon>Chthonomonadales</taxon>
        <taxon>Chthonomonadaceae</taxon>
        <taxon>Chthonomonas</taxon>
    </lineage>
</organism>
<dbReference type="STRING" id="454171.CP488_00382"/>
<comment type="miscellaneous">
    <text evidence="9">Few gyrases are as efficient as E.coli at forming negative supercoils. Not all organisms have 2 type II topoisomerases; in organisms with a single type II topoisomerase this enzyme also has to decatenate newly replicated chromosomes.</text>
</comment>
<feature type="active site" description="O-(5'-phospho-DNA)-tyrosine intermediate" evidence="9 10">
    <location>
        <position position="132"/>
    </location>
</feature>
<dbReference type="SUPFAM" id="SSF101904">
    <property type="entry name" value="GyrA/ParC C-terminal domain-like"/>
    <property type="match status" value="1"/>
</dbReference>
<evidence type="ECO:0000256" key="11">
    <source>
        <dbReference type="SAM" id="Coils"/>
    </source>
</evidence>
<dbReference type="GO" id="GO:0006261">
    <property type="term" value="P:DNA-templated DNA replication"/>
    <property type="evidence" value="ECO:0007669"/>
    <property type="project" value="UniProtKB-UniRule"/>
</dbReference>
<dbReference type="FunFam" id="1.10.268.10:FF:000001">
    <property type="entry name" value="DNA gyrase subunit A"/>
    <property type="match status" value="1"/>
</dbReference>
<dbReference type="Gene3D" id="3.30.1360.40">
    <property type="match status" value="1"/>
</dbReference>
<dbReference type="Gene3D" id="2.120.10.90">
    <property type="entry name" value="DNA gyrase/topoisomerase IV, subunit A, C-terminal"/>
    <property type="match status" value="1"/>
</dbReference>
<feature type="domain" description="Topo IIA-type catalytic" evidence="12">
    <location>
        <begin position="44"/>
        <end position="509"/>
    </location>
</feature>
<dbReference type="NCBIfam" id="TIGR01063">
    <property type="entry name" value="gyrA"/>
    <property type="match status" value="1"/>
</dbReference>
<keyword evidence="3 9" id="KW-0547">Nucleotide-binding</keyword>
<evidence type="ECO:0000256" key="5">
    <source>
        <dbReference type="ARBA" id="ARBA00023029"/>
    </source>
</evidence>
<dbReference type="EC" id="5.6.2.2" evidence="9"/>
<dbReference type="FunFam" id="3.30.1360.40:FF:000002">
    <property type="entry name" value="DNA gyrase subunit A"/>
    <property type="match status" value="1"/>
</dbReference>
<comment type="catalytic activity">
    <reaction evidence="1 9 10">
        <text>ATP-dependent breakage, passage and rejoining of double-stranded DNA.</text>
        <dbReference type="EC" id="5.6.2.2"/>
    </reaction>
</comment>
<proteinExistence type="inferred from homology"/>
<dbReference type="GO" id="GO:0005737">
    <property type="term" value="C:cytoplasm"/>
    <property type="evidence" value="ECO:0007669"/>
    <property type="project" value="UniProtKB-SubCell"/>
</dbReference>
<dbReference type="AlphaFoldDB" id="S0ET77"/>
<evidence type="ECO:0000256" key="6">
    <source>
        <dbReference type="ARBA" id="ARBA00023125"/>
    </source>
</evidence>
<reference evidence="14" key="1">
    <citation type="submission" date="2013-03" db="EMBL/GenBank/DDBJ databases">
        <title>Genome sequence of Chthonomonas calidirosea, the first sequenced genome from the Armatimonadetes phylum (formally candidate division OP10).</title>
        <authorList>
            <person name="Lee K.C.Y."/>
            <person name="Morgan X.C."/>
            <person name="Dunfield P.F."/>
            <person name="Tamas I."/>
            <person name="Houghton K.M."/>
            <person name="Vyssotski M."/>
            <person name="Ryan J.L.J."/>
            <person name="Lagutin K."/>
            <person name="McDonald I.R."/>
            <person name="Stott M.B."/>
        </authorList>
    </citation>
    <scope>NUCLEOTIDE SEQUENCE [LARGE SCALE GENOMIC DNA]</scope>
    <source>
        <strain evidence="14">DSM 23976 / ICMP 18418 / T49</strain>
    </source>
</reference>
<dbReference type="FunFam" id="2.120.10.90:FF:000005">
    <property type="entry name" value="DNA topoisomerase 4 subunit A"/>
    <property type="match status" value="1"/>
</dbReference>
<dbReference type="InterPro" id="IPR005743">
    <property type="entry name" value="GyrA"/>
</dbReference>
<dbReference type="HAMAP" id="MF_01897">
    <property type="entry name" value="GyrA"/>
    <property type="match status" value="1"/>
</dbReference>
<keyword evidence="11" id="KW-0175">Coiled coil</keyword>
<feature type="short sequence motif" description="GyrA-box" evidence="9">
    <location>
        <begin position="536"/>
        <end position="542"/>
    </location>
</feature>
<dbReference type="InterPro" id="IPR050220">
    <property type="entry name" value="Type_II_DNA_Topoisomerases"/>
</dbReference>
<dbReference type="NCBIfam" id="NF004044">
    <property type="entry name" value="PRK05561.1"/>
    <property type="match status" value="1"/>
</dbReference>
<feature type="coiled-coil region" evidence="11">
    <location>
        <begin position="439"/>
        <end position="466"/>
    </location>
</feature>
<dbReference type="InterPro" id="IPR013758">
    <property type="entry name" value="Topo_IIA_A/C_ab"/>
</dbReference>
<dbReference type="SMART" id="SM00434">
    <property type="entry name" value="TOP4c"/>
    <property type="match status" value="1"/>
</dbReference>
<keyword evidence="5 9" id="KW-0799">Topoisomerase</keyword>